<sequence>MLSPFPSLPITNQPSHHMQTRLKSRITKPKQIMSLFTTAPSDSTPNTYARAVKHQHWRQAMSEEFHALQKQATWTLVPAPAQTPILGCKWTFKTKFLPNGQVDRYKARLVAQGYDQQYGVNYTETFSPVSKMTTIRILLTLALNRNWQIRQLDV</sequence>
<evidence type="ECO:0000313" key="2">
    <source>
        <dbReference type="EMBL" id="KAI0523283.1"/>
    </source>
</evidence>
<keyword evidence="3" id="KW-1185">Reference proteome</keyword>
<accession>A0A8T3C176</accession>
<dbReference type="EMBL" id="JAGYWB010000005">
    <property type="protein sequence ID" value="KAI0523283.1"/>
    <property type="molecule type" value="Genomic_DNA"/>
</dbReference>
<proteinExistence type="predicted"/>
<dbReference type="Proteomes" id="UP000829196">
    <property type="component" value="Unassembled WGS sequence"/>
</dbReference>
<gene>
    <name evidence="2" type="ORF">KFK09_005678</name>
</gene>
<comment type="caution">
    <text evidence="2">The sequence shown here is derived from an EMBL/GenBank/DDBJ whole genome shotgun (WGS) entry which is preliminary data.</text>
</comment>
<evidence type="ECO:0000259" key="1">
    <source>
        <dbReference type="Pfam" id="PF07727"/>
    </source>
</evidence>
<dbReference type="AlphaFoldDB" id="A0A8T3C176"/>
<dbReference type="InterPro" id="IPR013103">
    <property type="entry name" value="RVT_2"/>
</dbReference>
<feature type="domain" description="Reverse transcriptase Ty1/copia-type" evidence="1">
    <location>
        <begin position="72"/>
        <end position="154"/>
    </location>
</feature>
<protein>
    <recommendedName>
        <fullName evidence="1">Reverse transcriptase Ty1/copia-type domain-containing protein</fullName>
    </recommendedName>
</protein>
<evidence type="ECO:0000313" key="3">
    <source>
        <dbReference type="Proteomes" id="UP000829196"/>
    </source>
</evidence>
<organism evidence="2 3">
    <name type="scientific">Dendrobium nobile</name>
    <name type="common">Orchid</name>
    <dbReference type="NCBI Taxonomy" id="94219"/>
    <lineage>
        <taxon>Eukaryota</taxon>
        <taxon>Viridiplantae</taxon>
        <taxon>Streptophyta</taxon>
        <taxon>Embryophyta</taxon>
        <taxon>Tracheophyta</taxon>
        <taxon>Spermatophyta</taxon>
        <taxon>Magnoliopsida</taxon>
        <taxon>Liliopsida</taxon>
        <taxon>Asparagales</taxon>
        <taxon>Orchidaceae</taxon>
        <taxon>Epidendroideae</taxon>
        <taxon>Malaxideae</taxon>
        <taxon>Dendrobiinae</taxon>
        <taxon>Dendrobium</taxon>
    </lineage>
</organism>
<dbReference type="OrthoDB" id="411615at2759"/>
<reference evidence="2" key="1">
    <citation type="journal article" date="2022" name="Front. Genet.">
        <title>Chromosome-Scale Assembly of the Dendrobium nobile Genome Provides Insights Into the Molecular Mechanism of the Biosynthesis of the Medicinal Active Ingredient of Dendrobium.</title>
        <authorList>
            <person name="Xu Q."/>
            <person name="Niu S.-C."/>
            <person name="Li K.-L."/>
            <person name="Zheng P.-J."/>
            <person name="Zhang X.-J."/>
            <person name="Jia Y."/>
            <person name="Liu Y."/>
            <person name="Niu Y.-X."/>
            <person name="Yu L.-H."/>
            <person name="Chen D.-F."/>
            <person name="Zhang G.-Q."/>
        </authorList>
    </citation>
    <scope>NUCLEOTIDE SEQUENCE</scope>
    <source>
        <tissue evidence="2">Leaf</tissue>
    </source>
</reference>
<dbReference type="Pfam" id="PF07727">
    <property type="entry name" value="RVT_2"/>
    <property type="match status" value="1"/>
</dbReference>
<name>A0A8T3C176_DENNO</name>